<dbReference type="Proteomes" id="UP000270924">
    <property type="component" value="Unassembled WGS sequence"/>
</dbReference>
<proteinExistence type="predicted"/>
<evidence type="ECO:0000313" key="2">
    <source>
        <dbReference type="Proteomes" id="UP000270924"/>
    </source>
</evidence>
<evidence type="ECO:0000313" key="1">
    <source>
        <dbReference type="EMBL" id="VDM16500.1"/>
    </source>
</evidence>
<reference evidence="1 2" key="1">
    <citation type="submission" date="2018-11" db="EMBL/GenBank/DDBJ databases">
        <authorList>
            <consortium name="Pathogen Informatics"/>
        </authorList>
    </citation>
    <scope>NUCLEOTIDE SEQUENCE [LARGE SCALE GENOMIC DNA]</scope>
</reference>
<dbReference type="InParanoid" id="A0A3P7E1V2"/>
<name>A0A3P7E1V2_WUCBA</name>
<dbReference type="EMBL" id="UYWW01009240">
    <property type="protein sequence ID" value="VDM16500.1"/>
    <property type="molecule type" value="Genomic_DNA"/>
</dbReference>
<keyword evidence="2" id="KW-1185">Reference proteome</keyword>
<gene>
    <name evidence="1" type="ORF">WBA_LOCUS9413</name>
</gene>
<protein>
    <submittedName>
        <fullName evidence="1">Uncharacterized protein</fullName>
    </submittedName>
</protein>
<organism evidence="1 2">
    <name type="scientific">Wuchereria bancrofti</name>
    <dbReference type="NCBI Taxonomy" id="6293"/>
    <lineage>
        <taxon>Eukaryota</taxon>
        <taxon>Metazoa</taxon>
        <taxon>Ecdysozoa</taxon>
        <taxon>Nematoda</taxon>
        <taxon>Chromadorea</taxon>
        <taxon>Rhabditida</taxon>
        <taxon>Spirurina</taxon>
        <taxon>Spiruromorpha</taxon>
        <taxon>Filarioidea</taxon>
        <taxon>Onchocercidae</taxon>
        <taxon>Wuchereria</taxon>
    </lineage>
</organism>
<accession>A0A3P7E1V2</accession>
<sequence>MTHHDHPVLQEEQRLQAQRNLQILPHTIFHYSSWISIRLHLYHQSLPHHRVRLI</sequence>
<dbReference type="AlphaFoldDB" id="A0A3P7E1V2"/>